<proteinExistence type="predicted"/>
<organism evidence="1">
    <name type="scientific">marine sediment metagenome</name>
    <dbReference type="NCBI Taxonomy" id="412755"/>
    <lineage>
        <taxon>unclassified sequences</taxon>
        <taxon>metagenomes</taxon>
        <taxon>ecological metagenomes</taxon>
    </lineage>
</organism>
<evidence type="ECO:0000313" key="1">
    <source>
        <dbReference type="EMBL" id="GAH99759.1"/>
    </source>
</evidence>
<comment type="caution">
    <text evidence="1">The sequence shown here is derived from an EMBL/GenBank/DDBJ whole genome shotgun (WGS) entry which is preliminary data.</text>
</comment>
<protein>
    <submittedName>
        <fullName evidence="1">Uncharacterized protein</fullName>
    </submittedName>
</protein>
<dbReference type="AlphaFoldDB" id="X1LBF6"/>
<name>X1LBF6_9ZZZZ</name>
<reference evidence="1" key="1">
    <citation type="journal article" date="2014" name="Front. Microbiol.">
        <title>High frequency of phylogenetically diverse reductive dehalogenase-homologous genes in deep subseafloor sedimentary metagenomes.</title>
        <authorList>
            <person name="Kawai M."/>
            <person name="Futagami T."/>
            <person name="Toyoda A."/>
            <person name="Takaki Y."/>
            <person name="Nishi S."/>
            <person name="Hori S."/>
            <person name="Arai W."/>
            <person name="Tsubouchi T."/>
            <person name="Morono Y."/>
            <person name="Uchiyama I."/>
            <person name="Ito T."/>
            <person name="Fujiyama A."/>
            <person name="Inagaki F."/>
            <person name="Takami H."/>
        </authorList>
    </citation>
    <scope>NUCLEOTIDE SEQUENCE</scope>
    <source>
        <strain evidence="1">Expedition CK06-06</strain>
    </source>
</reference>
<feature type="non-terminal residue" evidence="1">
    <location>
        <position position="133"/>
    </location>
</feature>
<feature type="non-terminal residue" evidence="1">
    <location>
        <position position="1"/>
    </location>
</feature>
<sequence length="133" mass="14569">LNLLMPAVPGDGESGNYRWHEAVQRVAGLRQESLLQYLSRKGLWKGYPVAEGETLQMTGIAGNEDVDAQRQVLLYEVYDAEDMKSDTENGSKSASYMFLNYGNCGAAINTNGDSLYTTSASPTEFPSFPFGQV</sequence>
<gene>
    <name evidence="1" type="ORF">S03H2_69739</name>
</gene>
<accession>X1LBF6</accession>
<dbReference type="EMBL" id="BARU01046153">
    <property type="protein sequence ID" value="GAH99759.1"/>
    <property type="molecule type" value="Genomic_DNA"/>
</dbReference>